<dbReference type="EMBL" id="CADIKM010000001">
    <property type="protein sequence ID" value="CAB3777552.1"/>
    <property type="molecule type" value="Genomic_DNA"/>
</dbReference>
<dbReference type="SUPFAM" id="SSF53448">
    <property type="entry name" value="Nucleotide-diphospho-sugar transferases"/>
    <property type="match status" value="1"/>
</dbReference>
<dbReference type="InterPro" id="IPR029044">
    <property type="entry name" value="Nucleotide-diphossugar_trans"/>
</dbReference>
<dbReference type="InterPro" id="IPR001173">
    <property type="entry name" value="Glyco_trans_2-like"/>
</dbReference>
<proteinExistence type="inferred from homology"/>
<dbReference type="PANTHER" id="PTHR43630">
    <property type="entry name" value="POLY-BETA-1,6-N-ACETYL-D-GLUCOSAMINE SYNTHASE"/>
    <property type="match status" value="1"/>
</dbReference>
<reference evidence="3 4" key="1">
    <citation type="submission" date="2020-04" db="EMBL/GenBank/DDBJ databases">
        <authorList>
            <person name="De Canck E."/>
        </authorList>
    </citation>
    <scope>NUCLEOTIDE SEQUENCE [LARGE SCALE GENOMIC DNA]</scope>
    <source>
        <strain evidence="3 4">LMG 28138</strain>
    </source>
</reference>
<comment type="similarity">
    <text evidence="1">Belongs to the glycosyltransferase 2 family. WaaE/KdtX subfamily.</text>
</comment>
<evidence type="ECO:0000259" key="2">
    <source>
        <dbReference type="Pfam" id="PF00535"/>
    </source>
</evidence>
<dbReference type="Gene3D" id="3.90.550.10">
    <property type="entry name" value="Spore Coat Polysaccharide Biosynthesis Protein SpsA, Chain A"/>
    <property type="match status" value="1"/>
</dbReference>
<dbReference type="AlphaFoldDB" id="A0A6S7ATN0"/>
<gene>
    <name evidence="3" type="ORF">LMG28138_00407</name>
</gene>
<dbReference type="Proteomes" id="UP000494115">
    <property type="component" value="Unassembled WGS sequence"/>
</dbReference>
<accession>A0A6S7ATN0</accession>
<dbReference type="PANTHER" id="PTHR43630:SF2">
    <property type="entry name" value="GLYCOSYLTRANSFERASE"/>
    <property type="match status" value="1"/>
</dbReference>
<keyword evidence="4" id="KW-1185">Reference proteome</keyword>
<dbReference type="CDD" id="cd02511">
    <property type="entry name" value="Beta4Glucosyltransferase"/>
    <property type="match status" value="1"/>
</dbReference>
<evidence type="ECO:0000256" key="1">
    <source>
        <dbReference type="ARBA" id="ARBA00038494"/>
    </source>
</evidence>
<feature type="domain" description="Glycosyltransferase 2-like" evidence="2">
    <location>
        <begin position="106"/>
        <end position="196"/>
    </location>
</feature>
<protein>
    <recommendedName>
        <fullName evidence="2">Glycosyltransferase 2-like domain-containing protein</fullName>
    </recommendedName>
</protein>
<name>A0A6S7ATN0_9BURK</name>
<dbReference type="Pfam" id="PF00535">
    <property type="entry name" value="Glycos_transf_2"/>
    <property type="match status" value="1"/>
</dbReference>
<evidence type="ECO:0000313" key="3">
    <source>
        <dbReference type="EMBL" id="CAB3777552.1"/>
    </source>
</evidence>
<evidence type="ECO:0000313" key="4">
    <source>
        <dbReference type="Proteomes" id="UP000494115"/>
    </source>
</evidence>
<organism evidence="3 4">
    <name type="scientific">Pararobbsia alpina</name>
    <dbReference type="NCBI Taxonomy" id="621374"/>
    <lineage>
        <taxon>Bacteria</taxon>
        <taxon>Pseudomonadati</taxon>
        <taxon>Pseudomonadota</taxon>
        <taxon>Betaproteobacteria</taxon>
        <taxon>Burkholderiales</taxon>
        <taxon>Burkholderiaceae</taxon>
        <taxon>Pararobbsia</taxon>
    </lineage>
</organism>
<sequence length="355" mass="40371">MKTLTPAVTRVPERLHYPLDVIPTCVCRCVAYPLDLRPLKEMKGELGSMSIVRRSSAGHKQSFAYRSRAPSCDKISMLNDSIFNPRFAAVACRRPKKVDKRLTPLSIYILTHNSERHLDKVLTAVKRAADDLLVVDSGSNDATLAIAAKHGARIAHRAFDNFRAQRLFANSQCLHQTVMFLDSDEIASDALIDEVMALKVSGFSHDAYTVRRDWVVRGRVVHALMPASCPDYPVRICHRDKTDFTEHSVHETPVGFASIGRIESPLIHHTFESKSEVRRKLDQYTDLAAIDLLARRKWIGVLWFKQWFSPIGAFGKWYIRNGNWRDGRVGLILALYASTYTHRKYRKALLQLISE</sequence>